<dbReference type="SUPFAM" id="SSF55785">
    <property type="entry name" value="PYP-like sensor domain (PAS domain)"/>
    <property type="match status" value="1"/>
</dbReference>
<dbReference type="SUPFAM" id="SSF47226">
    <property type="entry name" value="Histidine-containing phosphotransfer domain, HPT domain"/>
    <property type="match status" value="1"/>
</dbReference>
<dbReference type="Gene3D" id="3.30.565.10">
    <property type="entry name" value="Histidine kinase-like ATPase, C-terminal domain"/>
    <property type="match status" value="1"/>
</dbReference>
<dbReference type="Gene3D" id="3.40.50.2300">
    <property type="match status" value="1"/>
</dbReference>
<dbReference type="SMART" id="SM00448">
    <property type="entry name" value="REC"/>
    <property type="match status" value="1"/>
</dbReference>
<keyword evidence="10" id="KW-0902">Two-component regulatory system</keyword>
<evidence type="ECO:0000256" key="3">
    <source>
        <dbReference type="ARBA" id="ARBA00012438"/>
    </source>
</evidence>
<feature type="domain" description="HPt" evidence="17">
    <location>
        <begin position="999"/>
        <end position="1094"/>
    </location>
</feature>
<dbReference type="InterPro" id="IPR004358">
    <property type="entry name" value="Sig_transdc_His_kin-like_C"/>
</dbReference>
<evidence type="ECO:0000256" key="6">
    <source>
        <dbReference type="ARBA" id="ARBA00022692"/>
    </source>
</evidence>
<dbReference type="Gene3D" id="1.20.120.160">
    <property type="entry name" value="HPT domain"/>
    <property type="match status" value="1"/>
</dbReference>
<dbReference type="RefSeq" id="WP_306946561.1">
    <property type="nucleotide sequence ID" value="NZ_CP132976.1"/>
</dbReference>
<feature type="transmembrane region" description="Helical" evidence="14">
    <location>
        <begin position="18"/>
        <end position="39"/>
    </location>
</feature>
<dbReference type="CDD" id="cd17546">
    <property type="entry name" value="REC_hyHK_CKI1_RcsC-like"/>
    <property type="match status" value="1"/>
</dbReference>
<keyword evidence="8" id="KW-0067">ATP-binding</keyword>
<dbReference type="SUPFAM" id="SSF52172">
    <property type="entry name" value="CheY-like"/>
    <property type="match status" value="1"/>
</dbReference>
<dbReference type="Pfam" id="PF02518">
    <property type="entry name" value="HATPase_c"/>
    <property type="match status" value="1"/>
</dbReference>
<dbReference type="PROSITE" id="PS50894">
    <property type="entry name" value="HPT"/>
    <property type="match status" value="1"/>
</dbReference>
<dbReference type="PROSITE" id="PS50110">
    <property type="entry name" value="RESPONSE_REGULATORY"/>
    <property type="match status" value="1"/>
</dbReference>
<feature type="domain" description="Response regulatory" evidence="16">
    <location>
        <begin position="863"/>
        <end position="977"/>
    </location>
</feature>
<dbReference type="InterPro" id="IPR036890">
    <property type="entry name" value="HATPase_C_sf"/>
</dbReference>
<keyword evidence="9 14" id="KW-1133">Transmembrane helix</keyword>
<dbReference type="Pfam" id="PF00512">
    <property type="entry name" value="HisKA"/>
    <property type="match status" value="1"/>
</dbReference>
<protein>
    <recommendedName>
        <fullName evidence="3">histidine kinase</fullName>
        <ecNumber evidence="3">2.7.13.3</ecNumber>
    </recommendedName>
</protein>
<dbReference type="EC" id="2.7.13.3" evidence="3"/>
<keyword evidence="6 14" id="KW-0812">Transmembrane</keyword>
<keyword evidence="19" id="KW-1185">Reference proteome</keyword>
<name>A0ABY9M518_9BURK</name>
<feature type="domain" description="Histidine kinase" evidence="15">
    <location>
        <begin position="513"/>
        <end position="733"/>
    </location>
</feature>
<dbReference type="Pfam" id="PF01627">
    <property type="entry name" value="Hpt"/>
    <property type="match status" value="1"/>
</dbReference>
<dbReference type="SMART" id="SM00388">
    <property type="entry name" value="HisKA"/>
    <property type="match status" value="1"/>
</dbReference>
<dbReference type="SUPFAM" id="SSF55874">
    <property type="entry name" value="ATPase domain of HSP90 chaperone/DNA topoisomerase II/histidine kinase"/>
    <property type="match status" value="1"/>
</dbReference>
<dbReference type="PRINTS" id="PR00344">
    <property type="entry name" value="BCTRLSENSOR"/>
</dbReference>
<keyword evidence="5 13" id="KW-0597">Phosphoprotein</keyword>
<accession>A0ABY9M518</accession>
<evidence type="ECO:0000256" key="9">
    <source>
        <dbReference type="ARBA" id="ARBA00022989"/>
    </source>
</evidence>
<dbReference type="PANTHER" id="PTHR45339:SF1">
    <property type="entry name" value="HYBRID SIGNAL TRANSDUCTION HISTIDINE KINASE J"/>
    <property type="match status" value="1"/>
</dbReference>
<comment type="catalytic activity">
    <reaction evidence="1">
        <text>ATP + protein L-histidine = ADP + protein N-phospho-L-histidine.</text>
        <dbReference type="EC" id="2.7.13.3"/>
    </reaction>
</comment>
<organism evidence="18 19">
    <name type="scientific">Achromobacter seleniivolatilans</name>
    <dbReference type="NCBI Taxonomy" id="3047478"/>
    <lineage>
        <taxon>Bacteria</taxon>
        <taxon>Pseudomonadati</taxon>
        <taxon>Pseudomonadota</taxon>
        <taxon>Betaproteobacteria</taxon>
        <taxon>Burkholderiales</taxon>
        <taxon>Alcaligenaceae</taxon>
        <taxon>Achromobacter</taxon>
    </lineage>
</organism>
<evidence type="ECO:0000256" key="5">
    <source>
        <dbReference type="ARBA" id="ARBA00022553"/>
    </source>
</evidence>
<keyword evidence="11 14" id="KW-0472">Membrane</keyword>
<evidence type="ECO:0000259" key="16">
    <source>
        <dbReference type="PROSITE" id="PS50110"/>
    </source>
</evidence>
<dbReference type="PANTHER" id="PTHR45339">
    <property type="entry name" value="HYBRID SIGNAL TRANSDUCTION HISTIDINE KINASE J"/>
    <property type="match status" value="1"/>
</dbReference>
<gene>
    <name evidence="18" type="ORF">RAS12_06875</name>
</gene>
<evidence type="ECO:0000259" key="17">
    <source>
        <dbReference type="PROSITE" id="PS50894"/>
    </source>
</evidence>
<dbReference type="Pfam" id="PF00072">
    <property type="entry name" value="Response_reg"/>
    <property type="match status" value="1"/>
</dbReference>
<evidence type="ECO:0000256" key="12">
    <source>
        <dbReference type="PROSITE-ProRule" id="PRU00110"/>
    </source>
</evidence>
<dbReference type="InterPro" id="IPR035965">
    <property type="entry name" value="PAS-like_dom_sf"/>
</dbReference>
<dbReference type="InterPro" id="IPR003661">
    <property type="entry name" value="HisK_dim/P_dom"/>
</dbReference>
<dbReference type="CDD" id="cd00082">
    <property type="entry name" value="HisKA"/>
    <property type="match status" value="1"/>
</dbReference>
<dbReference type="InterPro" id="IPR036097">
    <property type="entry name" value="HisK_dim/P_sf"/>
</dbReference>
<feature type="modified residue" description="Phosphohistidine" evidence="12">
    <location>
        <position position="1038"/>
    </location>
</feature>
<evidence type="ECO:0000256" key="14">
    <source>
        <dbReference type="SAM" id="Phobius"/>
    </source>
</evidence>
<proteinExistence type="predicted"/>
<dbReference type="CDD" id="cd16922">
    <property type="entry name" value="HATPase_EvgS-ArcB-TorS-like"/>
    <property type="match status" value="1"/>
</dbReference>
<dbReference type="Gene3D" id="1.10.287.130">
    <property type="match status" value="1"/>
</dbReference>
<dbReference type="SMART" id="SM00387">
    <property type="entry name" value="HATPase_c"/>
    <property type="match status" value="1"/>
</dbReference>
<feature type="modified residue" description="4-aspartylphosphate" evidence="13">
    <location>
        <position position="912"/>
    </location>
</feature>
<dbReference type="InterPro" id="IPR008207">
    <property type="entry name" value="Sig_transdc_His_kin_Hpt_dom"/>
</dbReference>
<evidence type="ECO:0000259" key="15">
    <source>
        <dbReference type="PROSITE" id="PS50109"/>
    </source>
</evidence>
<evidence type="ECO:0000256" key="2">
    <source>
        <dbReference type="ARBA" id="ARBA00004651"/>
    </source>
</evidence>
<evidence type="ECO:0000256" key="11">
    <source>
        <dbReference type="ARBA" id="ARBA00023136"/>
    </source>
</evidence>
<reference evidence="18 19" key="1">
    <citation type="submission" date="2023-08" db="EMBL/GenBank/DDBJ databases">
        <title>Achromobacter seleniivolatilans sp. nov., isolated from seleniferous soil.</title>
        <authorList>
            <person name="Zhang S."/>
            <person name="Li K."/>
            <person name="Peng J."/>
            <person name="Zhao Q."/>
            <person name="Wang H."/>
            <person name="Guo Y."/>
        </authorList>
    </citation>
    <scope>NUCLEOTIDE SEQUENCE [LARGE SCALE GENOMIC DNA]</scope>
    <source>
        <strain evidence="18 19">R39</strain>
    </source>
</reference>
<dbReference type="InterPro" id="IPR005467">
    <property type="entry name" value="His_kinase_dom"/>
</dbReference>
<dbReference type="SUPFAM" id="SSF47384">
    <property type="entry name" value="Homodimeric domain of signal transducing histidine kinase"/>
    <property type="match status" value="1"/>
</dbReference>
<dbReference type="InterPro" id="IPR003594">
    <property type="entry name" value="HATPase_dom"/>
</dbReference>
<evidence type="ECO:0000256" key="10">
    <source>
        <dbReference type="ARBA" id="ARBA00023012"/>
    </source>
</evidence>
<evidence type="ECO:0000313" key="18">
    <source>
        <dbReference type="EMBL" id="WMD22091.1"/>
    </source>
</evidence>
<keyword evidence="7" id="KW-0547">Nucleotide-binding</keyword>
<dbReference type="PROSITE" id="PS50109">
    <property type="entry name" value="HIS_KIN"/>
    <property type="match status" value="1"/>
</dbReference>
<evidence type="ECO:0000256" key="4">
    <source>
        <dbReference type="ARBA" id="ARBA00022475"/>
    </source>
</evidence>
<evidence type="ECO:0000313" key="19">
    <source>
        <dbReference type="Proteomes" id="UP001234798"/>
    </source>
</evidence>
<sequence>MKDTPFGRITRTSRRLNLLLLGILPLLLVLASALFWGLLHIMAQERERLTLDFSILVGYIHKQEDFLTTLRSQNKDLPNENLKSPIRMRDARAQERFGLQLFEGQQSRAETAFSLACEDASDCPASGLRLANLGGYLADFYSSFWAASYYPATTTFLVNENDSISLSVPAVDAPSGYEVLSARTYLAVTDALRTELHRLRIVRLRLMEQDLPSKSDLTNSNRVHWFRPDTLPGSMVGMIYADVPPAVWSSTTGKPASVYAATLFRNHRIDVFEETRSRPLYGGLWLSHREEGQLLGDGPPPVVTGKGLHFTADGMMLQLTDPAQVWTGVYLVNYGAFFQDNPWLPVGAALLLLLSVGGGMFFLRWYNRHVIAPAQRAHQDIVDNDAFNRTLIETAPVALCVLARPNGEVVFGNNLALEWLGVEIDQQLKNTPAANQLLRKVLSATGPGTIESLQATDGRPLYVAYAPTRYHNQDVVLCAFADISVRARVEHTLAEAKQEADKASEAKSTFLATMSHEIRTPLYGVLGTLELMGLTRLDNEQRQHLERMQSSSIILLQLISDILDITKIETGQLVLESAEFNPRELVQSCTNSYAPMAEQKGLLLFCCVDVDVPEWVSGDAGRIRQILSNLLSNAIKFSDSGHIIARLRAGTTDGDKTHLALQVVDTGIGIGKNEQTQLFVPFYQINGSSHTVRGTGLGLPICERLAKLMGSHIRVTSELGLGSSFALDLPVKVVPGMPMNAPDLARAQVHVRSPNRELTENICLWLTRWGARAAPAPAPLPFGSTEEVLLDVLYSSPDLDALDWAGHHLFATASGKKPTSRTLIVDPSVESMAAGILACLQGKQAIPSAPNTEIKAFAAPGLRVLVAEDNPINQATLQHQLEQLGCQVTMASDGAEALTLWQLGQYDLVLTDVNMPRMNGYELAGELRAKGFTLPIIGVTANAMRDEEARCLAAGMTSWLVKPIALSTLRRHLQGRSASTSGLAEAVTRPLVPPDTNPEPVIPAKYRALFVSTMETDIHDMERSMALGELTPLQKMLHRIRGALSVVQLTALTIQLESLEANLTEEGLNANTQEQAETLVQSLRVMLSKVDLPS</sequence>
<dbReference type="InterPro" id="IPR011006">
    <property type="entry name" value="CheY-like_superfamily"/>
</dbReference>
<evidence type="ECO:0000256" key="8">
    <source>
        <dbReference type="ARBA" id="ARBA00022840"/>
    </source>
</evidence>
<evidence type="ECO:0000256" key="7">
    <source>
        <dbReference type="ARBA" id="ARBA00022741"/>
    </source>
</evidence>
<dbReference type="EMBL" id="CP132976">
    <property type="protein sequence ID" value="WMD22091.1"/>
    <property type="molecule type" value="Genomic_DNA"/>
</dbReference>
<dbReference type="InterPro" id="IPR036641">
    <property type="entry name" value="HPT_dom_sf"/>
</dbReference>
<dbReference type="Proteomes" id="UP001234798">
    <property type="component" value="Chromosome"/>
</dbReference>
<comment type="subcellular location">
    <subcellularLocation>
        <location evidence="2">Cell membrane</location>
        <topology evidence="2">Multi-pass membrane protein</topology>
    </subcellularLocation>
</comment>
<keyword evidence="4" id="KW-1003">Cell membrane</keyword>
<evidence type="ECO:0000256" key="1">
    <source>
        <dbReference type="ARBA" id="ARBA00000085"/>
    </source>
</evidence>
<dbReference type="InterPro" id="IPR001789">
    <property type="entry name" value="Sig_transdc_resp-reg_receiver"/>
</dbReference>
<evidence type="ECO:0000256" key="13">
    <source>
        <dbReference type="PROSITE-ProRule" id="PRU00169"/>
    </source>
</evidence>